<feature type="compositionally biased region" description="Basic and acidic residues" evidence="8">
    <location>
        <begin position="1002"/>
        <end position="1011"/>
    </location>
</feature>
<feature type="region of interest" description="Disordered" evidence="8">
    <location>
        <begin position="750"/>
        <end position="867"/>
    </location>
</feature>
<dbReference type="GO" id="GO:0007018">
    <property type="term" value="P:microtubule-based movement"/>
    <property type="evidence" value="ECO:0007669"/>
    <property type="project" value="InterPro"/>
</dbReference>
<dbReference type="SUPFAM" id="SSF52540">
    <property type="entry name" value="P-loop containing nucleoside triphosphate hydrolases"/>
    <property type="match status" value="1"/>
</dbReference>
<feature type="coiled-coil region" evidence="7">
    <location>
        <begin position="1796"/>
        <end position="1903"/>
    </location>
</feature>
<accession>A0A168BBW6</accession>
<dbReference type="Gene3D" id="1.10.287.1490">
    <property type="match status" value="2"/>
</dbReference>
<dbReference type="GO" id="GO:0007052">
    <property type="term" value="P:mitotic spindle organization"/>
    <property type="evidence" value="ECO:0007669"/>
    <property type="project" value="TreeGrafter"/>
</dbReference>
<dbReference type="PRINTS" id="PR00380">
    <property type="entry name" value="KINESINHEAVY"/>
</dbReference>
<dbReference type="GO" id="GO:0005524">
    <property type="term" value="F:ATP binding"/>
    <property type="evidence" value="ECO:0007669"/>
    <property type="project" value="UniProtKB-UniRule"/>
</dbReference>
<feature type="compositionally biased region" description="Acidic residues" evidence="8">
    <location>
        <begin position="824"/>
        <end position="833"/>
    </location>
</feature>
<feature type="coiled-coil region" evidence="7">
    <location>
        <begin position="1036"/>
        <end position="1070"/>
    </location>
</feature>
<dbReference type="Pfam" id="PF00225">
    <property type="entry name" value="Kinesin"/>
    <property type="match status" value="1"/>
</dbReference>
<feature type="binding site" evidence="6">
    <location>
        <begin position="140"/>
        <end position="147"/>
    </location>
    <ligand>
        <name>ATP</name>
        <dbReference type="ChEBI" id="CHEBI:30616"/>
    </ligand>
</feature>
<dbReference type="SMART" id="SM00129">
    <property type="entry name" value="KISc"/>
    <property type="match status" value="1"/>
</dbReference>
<dbReference type="GO" id="GO:0005875">
    <property type="term" value="C:microtubule associated complex"/>
    <property type="evidence" value="ECO:0007669"/>
    <property type="project" value="TreeGrafter"/>
</dbReference>
<feature type="compositionally biased region" description="Low complexity" evidence="8">
    <location>
        <begin position="31"/>
        <end position="44"/>
    </location>
</feature>
<feature type="region of interest" description="Disordered" evidence="8">
    <location>
        <begin position="1"/>
        <end position="51"/>
    </location>
</feature>
<gene>
    <name evidence="10" type="ORF">AAP_01576</name>
</gene>
<evidence type="ECO:0000256" key="4">
    <source>
        <dbReference type="ARBA" id="ARBA00022840"/>
    </source>
</evidence>
<feature type="coiled-coil region" evidence="7">
    <location>
        <begin position="682"/>
        <end position="737"/>
    </location>
</feature>
<keyword evidence="6" id="KW-0505">Motor protein</keyword>
<evidence type="ECO:0000256" key="1">
    <source>
        <dbReference type="ARBA" id="ARBA00004496"/>
    </source>
</evidence>
<dbReference type="InterPro" id="IPR019821">
    <property type="entry name" value="Kinesin_motor_CS"/>
</dbReference>
<reference evidence="10 11" key="1">
    <citation type="journal article" date="2016" name="Genome Biol. Evol.">
        <title>Divergent and convergent evolution of fungal pathogenicity.</title>
        <authorList>
            <person name="Shang Y."/>
            <person name="Xiao G."/>
            <person name="Zheng P."/>
            <person name="Cen K."/>
            <person name="Zhan S."/>
            <person name="Wang C."/>
        </authorList>
    </citation>
    <scope>NUCLEOTIDE SEQUENCE [LARGE SCALE GENOMIC DNA]</scope>
    <source>
        <strain evidence="10 11">ARSEF 7405</strain>
    </source>
</reference>
<feature type="region of interest" description="Disordered" evidence="8">
    <location>
        <begin position="1079"/>
        <end position="1121"/>
    </location>
</feature>
<comment type="similarity">
    <text evidence="6">Belongs to the TRAFAC class myosin-kinesin ATPase superfamily. Kinesin family.</text>
</comment>
<evidence type="ECO:0000313" key="11">
    <source>
        <dbReference type="Proteomes" id="UP000242877"/>
    </source>
</evidence>
<feature type="coiled-coil region" evidence="7">
    <location>
        <begin position="1157"/>
        <end position="1718"/>
    </location>
</feature>
<dbReference type="GO" id="GO:0051231">
    <property type="term" value="P:spindle elongation"/>
    <property type="evidence" value="ECO:0007669"/>
    <property type="project" value="TreeGrafter"/>
</dbReference>
<organism evidence="10 11">
    <name type="scientific">Ascosphaera apis ARSEF 7405</name>
    <dbReference type="NCBI Taxonomy" id="392613"/>
    <lineage>
        <taxon>Eukaryota</taxon>
        <taxon>Fungi</taxon>
        <taxon>Dikarya</taxon>
        <taxon>Ascomycota</taxon>
        <taxon>Pezizomycotina</taxon>
        <taxon>Eurotiomycetes</taxon>
        <taxon>Eurotiomycetidae</taxon>
        <taxon>Onygenales</taxon>
        <taxon>Ascosphaeraceae</taxon>
        <taxon>Ascosphaera</taxon>
    </lineage>
</organism>
<dbReference type="EMBL" id="AZGZ01000005">
    <property type="protein sequence ID" value="KZZ95088.1"/>
    <property type="molecule type" value="Genomic_DNA"/>
</dbReference>
<keyword evidence="4 6" id="KW-0067">ATP-binding</keyword>
<evidence type="ECO:0000256" key="3">
    <source>
        <dbReference type="ARBA" id="ARBA00022741"/>
    </source>
</evidence>
<feature type="compositionally biased region" description="Low complexity" evidence="8">
    <location>
        <begin position="1079"/>
        <end position="1096"/>
    </location>
</feature>
<keyword evidence="5 7" id="KW-0175">Coiled coil</keyword>
<feature type="region of interest" description="Disordered" evidence="8">
    <location>
        <begin position="948"/>
        <end position="1034"/>
    </location>
</feature>
<feature type="compositionally biased region" description="Low complexity" evidence="8">
    <location>
        <begin position="1012"/>
        <end position="1029"/>
    </location>
</feature>
<sequence>MMVSPPTSPAATNVSFRPMSMLAKPRERSGSRMSMGSRHGTGSRASDEDTRTAVRVAVRVRPPLKPTDPNYELVPPRFQRKIVNVTTPTSLVVESPQGKKVFLFDRVFPEETDQKGIWEYVSDSVNSFIQGYNVSILAYGQSGAGKSHTMGTSGPGEYETESLGIIPRAAQALFERLDGTTTNLSANSNAHGRNSSTGLRTPNRYSIASSTTLPYGRKPQSNNKKWQLKATYVEIYNEHLRDLLIPDTIPQAERPAVTIREDAKGRIILTGLRSVEINSIDDLLSALEFGSSIRQTDATALNAQSSRSHAVFSLNLIMRHDGGNSTNGTLSKAEKRMSMPADLSGASNGEASGVTINSKLHFVDLAGSERMKHTGASGERAKEGISINAGLASLGKVISQLSTRNAGAYVSYRDSKLTRLLQDSLGGNAITYMIACVTPVEFHLNETLNTVQYAQRARAIQSKPHIQQVADEGDKNAVIDRLKTEIAFLREQIKSARDSANDAEVEVARKNNGTPDTDRANGTTSRNRGDRQNDREKELQNALLDVQESYEALSTRHAKLIAEMSKASGSSSDLDPEGAETLLGASAMDRLKRSHSFAESVEQVVLEYEKTIQSLETSLSQTRSSLATVESNLLERETKCAYVETINSQLQARIQRMIDREATTEHYLQGLESKLDGQAGGEEKQNALVSTLRKELTRARENEASCEDYISTLEERLAECDQDTELMQREIARLQQVVDRQRSLGKLDGLLTDLDQKNQPRRPSNGSIQSKRDTLADQHNEYMDNGDKVIVVSEPEYSVSRTRTPSEASSVRGTMTTGEPLSIVEEELPSDEDREARYSSPAPRSTRSRGSPSASRNVSGVSSIKEQQAAQEHDTYITAQSQLVVQQLAAVSQELADLKASHETKVSEYDRLNLKYREALRNIAEMQNEVNQSHRRRQTQITEKALKSLSRASTRSQGSIEGVSPTYSSTESGRPLDAELDTATPVSGVKTDTESTISDADASFRDARDSRSMTSQSRYSSQSKPGSGSDDMQRLLNDHQKGMVRITHQYEQLQAEHEQTLRLVEQLKADLIISRQDLASNSGSSASPTRTSTPRGVTPGHTPASSFSQKPKVVRRVTSQSLSNTDRAHRFLAALRNVAAEEFENRPDSLANFEYNLNAAMHELHIRMERIEALERENQNVKKEVDAKATIIAGLARERTSLSAAAPQVDLSFVGHLHEQIETYQKKIEEMETNHASSIRKLADEASSLNQLLETQRAELQQRDEKILTLEQESKRWQDKHDVVANSLEETEKKLQSTLTQLESALAGRIDMENKHSSTSNELDNNANLLEAANAELEEARAQYKQLESKHTLASNSLDDYKTQLQSTLSELDVALQKVTTLEKERDSLANSDIAVERARHAEEVSALNRQIEQHKQAVEEHRRTVDDHMMRIDELEDELEEANKKVTAHERSGTNNTNELDGLRRQIKTLNAEIDTHKATIEQREMELENMQAIHSEEIEALEEKLAEADKEHNRNMNEKTANHEKELKALRTEIEESKNEVQGLVGNVSHLLEMEIPDVPFLYQQIERTVKEKENLSKELSNLVDANEDLMKQLASKESLDKQIQELRSKASTHEDKAQELALLVATHEEAMHDMEAALQKKDKLISQIQAEKEKSARLVEELEEQISCSYDDHNNRLSLIKEERVKAIDEANAKIITLEKDVESYRSRISLLEGQLREANFGHDRSNSTASNVRKSTTPTAALPSPPPAIPLPPLPAGAPAVPGTPTTTKTGSPALSRHGSQDRAGNHSPRLADEQEARYRTIEKHLNAEKQLTATLEEALGDLEEQSNKIKADLESWKKKAWQYEDELTKLKTEKDKQRVSMQAVEEERLARKQAEAARAHLEEKMNAINKKKKKSTLNCF</sequence>
<evidence type="ECO:0000313" key="10">
    <source>
        <dbReference type="EMBL" id="KZZ95088.1"/>
    </source>
</evidence>
<feature type="region of interest" description="Disordered" evidence="8">
    <location>
        <begin position="183"/>
        <end position="203"/>
    </location>
</feature>
<dbReference type="Proteomes" id="UP000242877">
    <property type="component" value="Unassembled WGS sequence"/>
</dbReference>
<feature type="compositionally biased region" description="Pro residues" evidence="8">
    <location>
        <begin position="1747"/>
        <end position="1760"/>
    </location>
</feature>
<keyword evidence="11" id="KW-1185">Reference proteome</keyword>
<evidence type="ECO:0000256" key="2">
    <source>
        <dbReference type="ARBA" id="ARBA00022490"/>
    </source>
</evidence>
<feature type="compositionally biased region" description="Basic and acidic residues" evidence="8">
    <location>
        <begin position="1783"/>
        <end position="1796"/>
    </location>
</feature>
<dbReference type="InterPro" id="IPR027417">
    <property type="entry name" value="P-loop_NTPase"/>
</dbReference>
<feature type="compositionally biased region" description="Polar residues" evidence="8">
    <location>
        <begin position="950"/>
        <end position="972"/>
    </location>
</feature>
<keyword evidence="2" id="KW-0963">Cytoplasm</keyword>
<dbReference type="Gene3D" id="3.40.850.10">
    <property type="entry name" value="Kinesin motor domain"/>
    <property type="match status" value="1"/>
</dbReference>
<comment type="caution">
    <text evidence="10">The sequence shown here is derived from an EMBL/GenBank/DDBJ whole genome shotgun (WGS) entry which is preliminary data.</text>
</comment>
<evidence type="ECO:0000256" key="5">
    <source>
        <dbReference type="ARBA" id="ARBA00023054"/>
    </source>
</evidence>
<dbReference type="GO" id="GO:0008017">
    <property type="term" value="F:microtubule binding"/>
    <property type="evidence" value="ECO:0007669"/>
    <property type="project" value="InterPro"/>
</dbReference>
<dbReference type="OrthoDB" id="3176171at2759"/>
<feature type="compositionally biased region" description="Polar residues" evidence="8">
    <location>
        <begin position="511"/>
        <end position="526"/>
    </location>
</feature>
<dbReference type="InterPro" id="IPR036961">
    <property type="entry name" value="Kinesin_motor_dom_sf"/>
</dbReference>
<feature type="domain" description="Kinesin motor" evidence="9">
    <location>
        <begin position="53"/>
        <end position="460"/>
    </location>
</feature>
<dbReference type="GO" id="GO:0005737">
    <property type="term" value="C:cytoplasm"/>
    <property type="evidence" value="ECO:0007669"/>
    <property type="project" value="UniProtKB-SubCell"/>
</dbReference>
<feature type="compositionally biased region" description="Basic and acidic residues" evidence="8">
    <location>
        <begin position="527"/>
        <end position="537"/>
    </location>
</feature>
<keyword evidence="3 6" id="KW-0547">Nucleotide-binding</keyword>
<comment type="subcellular location">
    <subcellularLocation>
        <location evidence="1">Cytoplasm</location>
    </subcellularLocation>
</comment>
<dbReference type="InterPro" id="IPR027640">
    <property type="entry name" value="Kinesin-like_fam"/>
</dbReference>
<dbReference type="PROSITE" id="PS50067">
    <property type="entry name" value="KINESIN_MOTOR_2"/>
    <property type="match status" value="1"/>
</dbReference>
<dbReference type="GO" id="GO:0003777">
    <property type="term" value="F:microtubule motor activity"/>
    <property type="evidence" value="ECO:0007669"/>
    <property type="project" value="InterPro"/>
</dbReference>
<dbReference type="InterPro" id="IPR001752">
    <property type="entry name" value="Kinesin_motor_dom"/>
</dbReference>
<dbReference type="VEuPathDB" id="FungiDB:AAP_01576"/>
<feature type="compositionally biased region" description="Low complexity" evidence="8">
    <location>
        <begin position="1761"/>
        <end position="1778"/>
    </location>
</feature>
<evidence type="ECO:0000256" key="7">
    <source>
        <dbReference type="SAM" id="Coils"/>
    </source>
</evidence>
<protein>
    <submittedName>
        <fullName evidence="10">Kinesin family protein</fullName>
    </submittedName>
</protein>
<evidence type="ECO:0000256" key="8">
    <source>
        <dbReference type="SAM" id="MobiDB-lite"/>
    </source>
</evidence>
<feature type="compositionally biased region" description="Polar residues" evidence="8">
    <location>
        <begin position="842"/>
        <end position="867"/>
    </location>
</feature>
<dbReference type="PANTHER" id="PTHR47969:SF15">
    <property type="entry name" value="CHROMOSOME-ASSOCIATED KINESIN KIF4A-RELATED"/>
    <property type="match status" value="1"/>
</dbReference>
<feature type="coiled-coil region" evidence="7">
    <location>
        <begin position="909"/>
        <end position="936"/>
    </location>
</feature>
<evidence type="ECO:0000256" key="6">
    <source>
        <dbReference type="PROSITE-ProRule" id="PRU00283"/>
    </source>
</evidence>
<feature type="compositionally biased region" description="Polar residues" evidence="8">
    <location>
        <begin position="799"/>
        <end position="819"/>
    </location>
</feature>
<proteinExistence type="inferred from homology"/>
<feature type="compositionally biased region" description="Basic and acidic residues" evidence="8">
    <location>
        <begin position="770"/>
        <end position="787"/>
    </location>
</feature>
<name>A0A168BBW6_9EURO</name>
<dbReference type="PROSITE" id="PS00411">
    <property type="entry name" value="KINESIN_MOTOR_1"/>
    <property type="match status" value="1"/>
</dbReference>
<dbReference type="PANTHER" id="PTHR47969">
    <property type="entry name" value="CHROMOSOME-ASSOCIATED KINESIN KIF4A-RELATED"/>
    <property type="match status" value="1"/>
</dbReference>
<feature type="region of interest" description="Disordered" evidence="8">
    <location>
        <begin position="1723"/>
        <end position="1796"/>
    </location>
</feature>
<evidence type="ECO:0000259" key="9">
    <source>
        <dbReference type="PROSITE" id="PS50067"/>
    </source>
</evidence>
<feature type="region of interest" description="Disordered" evidence="8">
    <location>
        <begin position="499"/>
        <end position="537"/>
    </location>
</feature>